<reference evidence="8" key="1">
    <citation type="submission" date="2020-12" db="EMBL/GenBank/DDBJ databases">
        <title>M. sibirica DSM 26468T genome.</title>
        <authorList>
            <person name="Thieme N."/>
            <person name="Rettenmaier R."/>
            <person name="Zverlov V."/>
            <person name="Liebl W."/>
        </authorList>
    </citation>
    <scope>NUCLEOTIDE SEQUENCE</scope>
    <source>
        <strain evidence="8">DSM 26468</strain>
    </source>
</reference>
<accession>A0A8J7GY58</accession>
<gene>
    <name evidence="8" type="ORF">I5677_05390</name>
</gene>
<comment type="caution">
    <text evidence="8">The sequence shown here is derived from an EMBL/GenBank/DDBJ whole genome shotgun (WGS) entry which is preliminary data.</text>
</comment>
<dbReference type="Gene3D" id="1.10.3470.10">
    <property type="entry name" value="ABC transporter involved in vitamin B12 uptake, BtuC"/>
    <property type="match status" value="1"/>
</dbReference>
<dbReference type="GO" id="GO:0055085">
    <property type="term" value="P:transmembrane transport"/>
    <property type="evidence" value="ECO:0007669"/>
    <property type="project" value="InterPro"/>
</dbReference>
<name>A0A8J7GY58_9FIRM</name>
<feature type="transmembrane region" description="Helical" evidence="7">
    <location>
        <begin position="63"/>
        <end position="89"/>
    </location>
</feature>
<evidence type="ECO:0000256" key="4">
    <source>
        <dbReference type="ARBA" id="ARBA00022989"/>
    </source>
</evidence>
<dbReference type="EMBL" id="JAEAGR010000004">
    <property type="protein sequence ID" value="MBH1940329.1"/>
    <property type="molecule type" value="Genomic_DNA"/>
</dbReference>
<dbReference type="AlphaFoldDB" id="A0A8J7GY58"/>
<evidence type="ECO:0000256" key="3">
    <source>
        <dbReference type="ARBA" id="ARBA00022692"/>
    </source>
</evidence>
<evidence type="ECO:0000313" key="8">
    <source>
        <dbReference type="EMBL" id="MBH1940329.1"/>
    </source>
</evidence>
<dbReference type="Proteomes" id="UP000623269">
    <property type="component" value="Unassembled WGS sequence"/>
</dbReference>
<dbReference type="PANTHER" id="PTHR30477:SF0">
    <property type="entry name" value="METAL TRANSPORT SYSTEM MEMBRANE PROTEIN TM_0125-RELATED"/>
    <property type="match status" value="1"/>
</dbReference>
<evidence type="ECO:0000256" key="6">
    <source>
        <dbReference type="RuleBase" id="RU003943"/>
    </source>
</evidence>
<feature type="transmembrane region" description="Helical" evidence="7">
    <location>
        <begin position="230"/>
        <end position="251"/>
    </location>
</feature>
<keyword evidence="6" id="KW-0813">Transport</keyword>
<sequence length="281" mass="30905">METIYKIMEMLLPFSWMEYLFMKNALLAILIITPLFGVLGTMIVNNRMAFFSDALGHSALTGIAIGTVFGVTNTNITMPVFAVVFALLLNKIKRRKTVSTDTVISVFASLSMSIGLVILSKGGNFARYSGLLVGDILSITDRELLSLLIIFVITIVFWIVGFNKLHAVGVNETLAKSKKINTNLMEDLFSVLIAVIVMFSIKWVGILIINALLILPAAASRNIAGNMREYHLFSVMISMFSGILGLIVSYYSGTATGPTIVIISAVIFFLTLYIRLVKKRT</sequence>
<feature type="transmembrane region" description="Helical" evidence="7">
    <location>
        <begin position="257"/>
        <end position="276"/>
    </location>
</feature>
<evidence type="ECO:0000256" key="2">
    <source>
        <dbReference type="ARBA" id="ARBA00008034"/>
    </source>
</evidence>
<protein>
    <submittedName>
        <fullName evidence="8">Metal ABC transporter permease</fullName>
    </submittedName>
</protein>
<keyword evidence="3 6" id="KW-0812">Transmembrane</keyword>
<feature type="transmembrane region" description="Helical" evidence="7">
    <location>
        <begin position="101"/>
        <end position="119"/>
    </location>
</feature>
<keyword evidence="5 7" id="KW-0472">Membrane</keyword>
<feature type="transmembrane region" description="Helical" evidence="7">
    <location>
        <begin position="147"/>
        <end position="168"/>
    </location>
</feature>
<keyword evidence="4 7" id="KW-1133">Transmembrane helix</keyword>
<dbReference type="RefSeq" id="WP_197660556.1">
    <property type="nucleotide sequence ID" value="NZ_JAEAGR010000004.1"/>
</dbReference>
<dbReference type="InterPro" id="IPR037294">
    <property type="entry name" value="ABC_BtuC-like"/>
</dbReference>
<evidence type="ECO:0000256" key="5">
    <source>
        <dbReference type="ARBA" id="ARBA00023136"/>
    </source>
</evidence>
<feature type="transmembrane region" description="Helical" evidence="7">
    <location>
        <begin position="188"/>
        <end position="218"/>
    </location>
</feature>
<evidence type="ECO:0000313" key="9">
    <source>
        <dbReference type="Proteomes" id="UP000623269"/>
    </source>
</evidence>
<dbReference type="PANTHER" id="PTHR30477">
    <property type="entry name" value="ABC-TRANSPORTER METAL-BINDING PROTEIN"/>
    <property type="match status" value="1"/>
</dbReference>
<comment type="similarity">
    <text evidence="2 6">Belongs to the ABC-3 integral membrane protein family.</text>
</comment>
<evidence type="ECO:0000256" key="7">
    <source>
        <dbReference type="SAM" id="Phobius"/>
    </source>
</evidence>
<keyword evidence="9" id="KW-1185">Reference proteome</keyword>
<comment type="subcellular location">
    <subcellularLocation>
        <location evidence="6">Cell membrane</location>
        <topology evidence="6">Multi-pass membrane protein</topology>
    </subcellularLocation>
    <subcellularLocation>
        <location evidence="1">Membrane</location>
        <topology evidence="1">Multi-pass membrane protein</topology>
    </subcellularLocation>
</comment>
<proteinExistence type="inferred from homology"/>
<dbReference type="GO" id="GO:0043190">
    <property type="term" value="C:ATP-binding cassette (ABC) transporter complex"/>
    <property type="evidence" value="ECO:0007669"/>
    <property type="project" value="InterPro"/>
</dbReference>
<organism evidence="8 9">
    <name type="scientific">Mobilitalea sibirica</name>
    <dbReference type="NCBI Taxonomy" id="1462919"/>
    <lineage>
        <taxon>Bacteria</taxon>
        <taxon>Bacillati</taxon>
        <taxon>Bacillota</taxon>
        <taxon>Clostridia</taxon>
        <taxon>Lachnospirales</taxon>
        <taxon>Lachnospiraceae</taxon>
        <taxon>Mobilitalea</taxon>
    </lineage>
</organism>
<dbReference type="InterPro" id="IPR001626">
    <property type="entry name" value="ABC_TroCD"/>
</dbReference>
<evidence type="ECO:0000256" key="1">
    <source>
        <dbReference type="ARBA" id="ARBA00004141"/>
    </source>
</evidence>
<feature type="transmembrane region" description="Helical" evidence="7">
    <location>
        <begin position="21"/>
        <end position="43"/>
    </location>
</feature>
<dbReference type="Pfam" id="PF00950">
    <property type="entry name" value="ABC-3"/>
    <property type="match status" value="1"/>
</dbReference>
<dbReference type="SUPFAM" id="SSF81345">
    <property type="entry name" value="ABC transporter involved in vitamin B12 uptake, BtuC"/>
    <property type="match status" value="1"/>
</dbReference>